<evidence type="ECO:0000256" key="1">
    <source>
        <dbReference type="ARBA" id="ARBA00022723"/>
    </source>
</evidence>
<name>A0A8T0VUB8_PANVG</name>
<comment type="caution">
    <text evidence="6">The sequence shown here is derived from an EMBL/GenBank/DDBJ whole genome shotgun (WGS) entry which is preliminary data.</text>
</comment>
<dbReference type="SUPFAM" id="SSF57667">
    <property type="entry name" value="beta-beta-alpha zinc fingers"/>
    <property type="match status" value="1"/>
</dbReference>
<accession>A0A8T0VUB8</accession>
<dbReference type="InterPro" id="IPR053031">
    <property type="entry name" value="Cuticle_assoc_protein"/>
</dbReference>
<proteinExistence type="predicted"/>
<gene>
    <name evidence="6" type="ORF">PVAP13_2KG096500</name>
</gene>
<dbReference type="GO" id="GO:1990837">
    <property type="term" value="F:sequence-specific double-stranded DNA binding"/>
    <property type="evidence" value="ECO:0007669"/>
    <property type="project" value="TreeGrafter"/>
</dbReference>
<evidence type="ECO:0000256" key="4">
    <source>
        <dbReference type="PROSITE-ProRule" id="PRU00027"/>
    </source>
</evidence>
<dbReference type="GO" id="GO:0006357">
    <property type="term" value="P:regulation of transcription by RNA polymerase II"/>
    <property type="evidence" value="ECO:0007669"/>
    <property type="project" value="TreeGrafter"/>
</dbReference>
<dbReference type="SMART" id="SM00614">
    <property type="entry name" value="ZnF_BED"/>
    <property type="match status" value="1"/>
</dbReference>
<evidence type="ECO:0000256" key="3">
    <source>
        <dbReference type="ARBA" id="ARBA00022833"/>
    </source>
</evidence>
<dbReference type="Proteomes" id="UP000823388">
    <property type="component" value="Chromosome 2K"/>
</dbReference>
<dbReference type="AlphaFoldDB" id="A0A8T0VUB8"/>
<keyword evidence="7" id="KW-1185">Reference proteome</keyword>
<dbReference type="SUPFAM" id="SSF140996">
    <property type="entry name" value="Hermes dimerisation domain"/>
    <property type="match status" value="1"/>
</dbReference>
<dbReference type="PANTHER" id="PTHR34396:SF27">
    <property type="entry name" value="OS08G0208700 PROTEIN"/>
    <property type="match status" value="1"/>
</dbReference>
<dbReference type="PROSITE" id="PS50808">
    <property type="entry name" value="ZF_BED"/>
    <property type="match status" value="1"/>
</dbReference>
<keyword evidence="1" id="KW-0479">Metal-binding</keyword>
<keyword evidence="2 4" id="KW-0863">Zinc-finger</keyword>
<dbReference type="EMBL" id="CM029039">
    <property type="protein sequence ID" value="KAG2640481.1"/>
    <property type="molecule type" value="Genomic_DNA"/>
</dbReference>
<sequence>MQRDSLARGLEVEAALAAEVAWDLGEAVASMAGDSLDMDVDSPPHLPMETSANKVILDGEEHSLEVPAAANPLEDSSERMNRLTVMQKRLLEAKKRKRLISSVHKSNFVHLDTQLTSSPSQTSPVHKRSKRVGLKKSLVWQHFDTGLRGQNPVAVCKYCKQVYACDRSTHGTSTLWYHLRSLCPEEPLKGQDMQRKGQGTPKQSYSIEDYRKALAEMVIIDEMPFRSVEGEGFRRYSKVLQPRFEPPSRITVARDCMQ</sequence>
<evidence type="ECO:0000313" key="7">
    <source>
        <dbReference type="Proteomes" id="UP000823388"/>
    </source>
</evidence>
<protein>
    <recommendedName>
        <fullName evidence="5">BED-type domain-containing protein</fullName>
    </recommendedName>
</protein>
<evidence type="ECO:0000313" key="6">
    <source>
        <dbReference type="EMBL" id="KAG2640481.1"/>
    </source>
</evidence>
<feature type="domain" description="BED-type" evidence="5">
    <location>
        <begin position="134"/>
        <end position="190"/>
    </location>
</feature>
<keyword evidence="3" id="KW-0862">Zinc</keyword>
<evidence type="ECO:0000259" key="5">
    <source>
        <dbReference type="PROSITE" id="PS50808"/>
    </source>
</evidence>
<evidence type="ECO:0000256" key="2">
    <source>
        <dbReference type="ARBA" id="ARBA00022771"/>
    </source>
</evidence>
<dbReference type="InterPro" id="IPR036236">
    <property type="entry name" value="Znf_C2H2_sf"/>
</dbReference>
<dbReference type="GO" id="GO:0008270">
    <property type="term" value="F:zinc ion binding"/>
    <property type="evidence" value="ECO:0007669"/>
    <property type="project" value="UniProtKB-KW"/>
</dbReference>
<dbReference type="InterPro" id="IPR003656">
    <property type="entry name" value="Znf_BED"/>
</dbReference>
<dbReference type="Pfam" id="PF02892">
    <property type="entry name" value="zf-BED"/>
    <property type="match status" value="1"/>
</dbReference>
<reference evidence="6" key="1">
    <citation type="submission" date="2020-05" db="EMBL/GenBank/DDBJ databases">
        <title>WGS assembly of Panicum virgatum.</title>
        <authorList>
            <person name="Lovell J.T."/>
            <person name="Jenkins J."/>
            <person name="Shu S."/>
            <person name="Juenger T.E."/>
            <person name="Schmutz J."/>
        </authorList>
    </citation>
    <scope>NUCLEOTIDE SEQUENCE</scope>
    <source>
        <strain evidence="6">AP13</strain>
    </source>
</reference>
<dbReference type="PANTHER" id="PTHR34396">
    <property type="entry name" value="OS03G0264950 PROTEIN-RELATED"/>
    <property type="match status" value="1"/>
</dbReference>
<dbReference type="GO" id="GO:0005634">
    <property type="term" value="C:nucleus"/>
    <property type="evidence" value="ECO:0007669"/>
    <property type="project" value="TreeGrafter"/>
</dbReference>
<organism evidence="6 7">
    <name type="scientific">Panicum virgatum</name>
    <name type="common">Blackwell switchgrass</name>
    <dbReference type="NCBI Taxonomy" id="38727"/>
    <lineage>
        <taxon>Eukaryota</taxon>
        <taxon>Viridiplantae</taxon>
        <taxon>Streptophyta</taxon>
        <taxon>Embryophyta</taxon>
        <taxon>Tracheophyta</taxon>
        <taxon>Spermatophyta</taxon>
        <taxon>Magnoliopsida</taxon>
        <taxon>Liliopsida</taxon>
        <taxon>Poales</taxon>
        <taxon>Poaceae</taxon>
        <taxon>PACMAD clade</taxon>
        <taxon>Panicoideae</taxon>
        <taxon>Panicodae</taxon>
        <taxon>Paniceae</taxon>
        <taxon>Panicinae</taxon>
        <taxon>Panicum</taxon>
        <taxon>Panicum sect. Hiantes</taxon>
    </lineage>
</organism>